<evidence type="ECO:0000313" key="4">
    <source>
        <dbReference type="Proteomes" id="UP000187203"/>
    </source>
</evidence>
<evidence type="ECO:0000259" key="2">
    <source>
        <dbReference type="PROSITE" id="PS50110"/>
    </source>
</evidence>
<dbReference type="InterPro" id="IPR011006">
    <property type="entry name" value="CheY-like_superfamily"/>
</dbReference>
<keyword evidence="1" id="KW-0597">Phosphoprotein</keyword>
<dbReference type="GO" id="GO:0000160">
    <property type="term" value="P:phosphorelay signal transduction system"/>
    <property type="evidence" value="ECO:0007669"/>
    <property type="project" value="InterPro"/>
</dbReference>
<gene>
    <name evidence="3" type="ORF">COLO4_03859</name>
</gene>
<dbReference type="Gene3D" id="3.40.50.2300">
    <property type="match status" value="1"/>
</dbReference>
<dbReference type="InterPro" id="IPR001789">
    <property type="entry name" value="Sig_transdc_resp-reg_receiver"/>
</dbReference>
<sequence>MYNLLMKYLNLKVENCARNSASSSMSMVDRLAEDMGLMNNFTVLVVENGRNAVDLCLAGGTFKLILMDKEMPVMDGVEHFSIEGSRKAPIILASDTPQRYRKATRELRAIGVNSLIVGVTSRGSPDEKKAFMEAGLDFCFEKPLTPEKITILLHELNWNN</sequence>
<dbReference type="InterPro" id="IPR052048">
    <property type="entry name" value="ST_Response_Regulator"/>
</dbReference>
<evidence type="ECO:0000256" key="1">
    <source>
        <dbReference type="PROSITE-ProRule" id="PRU00169"/>
    </source>
</evidence>
<dbReference type="PANTHER" id="PTHR43228">
    <property type="entry name" value="TWO-COMPONENT RESPONSE REGULATOR"/>
    <property type="match status" value="1"/>
</dbReference>
<dbReference type="AlphaFoldDB" id="A0A1R3KW68"/>
<dbReference type="Proteomes" id="UP000187203">
    <property type="component" value="Unassembled WGS sequence"/>
</dbReference>
<dbReference type="PANTHER" id="PTHR43228:SF1">
    <property type="entry name" value="TWO-COMPONENT RESPONSE REGULATOR ARR22"/>
    <property type="match status" value="1"/>
</dbReference>
<keyword evidence="4" id="KW-1185">Reference proteome</keyword>
<reference evidence="4" key="1">
    <citation type="submission" date="2013-09" db="EMBL/GenBank/DDBJ databases">
        <title>Corchorus olitorius genome sequencing.</title>
        <authorList>
            <person name="Alam M."/>
            <person name="Haque M.S."/>
            <person name="Islam M.S."/>
            <person name="Emdad E.M."/>
            <person name="Islam M.M."/>
            <person name="Ahmed B."/>
            <person name="Halim A."/>
            <person name="Hossen Q.M.M."/>
            <person name="Hossain M.Z."/>
            <person name="Ahmed R."/>
            <person name="Khan M.M."/>
            <person name="Islam R."/>
            <person name="Rashid M.M."/>
            <person name="Khan S.A."/>
            <person name="Rahman M.S."/>
            <person name="Alam M."/>
            <person name="Yahiya A.S."/>
            <person name="Khan M.S."/>
            <person name="Azam M.S."/>
            <person name="Haque T."/>
            <person name="Lashkar M.Z.H."/>
            <person name="Akhand A.I."/>
            <person name="Morshed G."/>
            <person name="Roy S."/>
            <person name="Uddin K.S."/>
            <person name="Rabeya T."/>
            <person name="Hossain A.S."/>
            <person name="Chowdhury A."/>
            <person name="Snigdha A.R."/>
            <person name="Mortoza M.S."/>
            <person name="Matin S.A."/>
            <person name="Hoque S.M.E."/>
            <person name="Islam M.K."/>
            <person name="Roy D.K."/>
            <person name="Haider R."/>
            <person name="Moosa M.M."/>
            <person name="Elias S.M."/>
            <person name="Hasan A.M."/>
            <person name="Jahan S."/>
            <person name="Shafiuddin M."/>
            <person name="Mahmood N."/>
            <person name="Shommy N.S."/>
        </authorList>
    </citation>
    <scope>NUCLEOTIDE SEQUENCE [LARGE SCALE GENOMIC DNA]</scope>
    <source>
        <strain evidence="4">cv. O-4</strain>
    </source>
</reference>
<feature type="modified residue" description="4-aspartylphosphate" evidence="1">
    <location>
        <position position="68"/>
    </location>
</feature>
<organism evidence="3 4">
    <name type="scientific">Corchorus olitorius</name>
    <dbReference type="NCBI Taxonomy" id="93759"/>
    <lineage>
        <taxon>Eukaryota</taxon>
        <taxon>Viridiplantae</taxon>
        <taxon>Streptophyta</taxon>
        <taxon>Embryophyta</taxon>
        <taxon>Tracheophyta</taxon>
        <taxon>Spermatophyta</taxon>
        <taxon>Magnoliopsida</taxon>
        <taxon>eudicotyledons</taxon>
        <taxon>Gunneridae</taxon>
        <taxon>Pentapetalae</taxon>
        <taxon>rosids</taxon>
        <taxon>malvids</taxon>
        <taxon>Malvales</taxon>
        <taxon>Malvaceae</taxon>
        <taxon>Grewioideae</taxon>
        <taxon>Apeibeae</taxon>
        <taxon>Corchorus</taxon>
    </lineage>
</organism>
<dbReference type="EMBL" id="AWUE01010763">
    <property type="protein sequence ID" value="OMP11351.1"/>
    <property type="molecule type" value="Genomic_DNA"/>
</dbReference>
<evidence type="ECO:0000313" key="3">
    <source>
        <dbReference type="EMBL" id="OMP11351.1"/>
    </source>
</evidence>
<comment type="caution">
    <text evidence="3">The sequence shown here is derived from an EMBL/GenBank/DDBJ whole genome shotgun (WGS) entry which is preliminary data.</text>
</comment>
<dbReference type="CDD" id="cd17546">
    <property type="entry name" value="REC_hyHK_CKI1_RcsC-like"/>
    <property type="match status" value="1"/>
</dbReference>
<protein>
    <submittedName>
        <fullName evidence="3">CheY-like superfamily</fullName>
    </submittedName>
</protein>
<name>A0A1R3KW68_9ROSI</name>
<feature type="domain" description="Response regulatory" evidence="2">
    <location>
        <begin position="17"/>
        <end position="157"/>
    </location>
</feature>
<dbReference type="PROSITE" id="PS50110">
    <property type="entry name" value="RESPONSE_REGULATORY"/>
    <property type="match status" value="1"/>
</dbReference>
<dbReference type="OrthoDB" id="21225at2759"/>
<dbReference type="SUPFAM" id="SSF52172">
    <property type="entry name" value="CheY-like"/>
    <property type="match status" value="1"/>
</dbReference>
<proteinExistence type="predicted"/>
<accession>A0A1R3KW68</accession>